<dbReference type="Proteomes" id="UP000887568">
    <property type="component" value="Unplaced"/>
</dbReference>
<accession>A0A914AWK3</accession>
<evidence type="ECO:0000313" key="2">
    <source>
        <dbReference type="EnsemblMetazoa" id="XP_038067884.1"/>
    </source>
</evidence>
<protein>
    <submittedName>
        <fullName evidence="2">Uncharacterized protein</fullName>
    </submittedName>
</protein>
<organism evidence="2 3">
    <name type="scientific">Patiria miniata</name>
    <name type="common">Bat star</name>
    <name type="synonym">Asterina miniata</name>
    <dbReference type="NCBI Taxonomy" id="46514"/>
    <lineage>
        <taxon>Eukaryota</taxon>
        <taxon>Metazoa</taxon>
        <taxon>Echinodermata</taxon>
        <taxon>Eleutherozoa</taxon>
        <taxon>Asterozoa</taxon>
        <taxon>Asteroidea</taxon>
        <taxon>Valvatacea</taxon>
        <taxon>Valvatida</taxon>
        <taxon>Asterinidae</taxon>
        <taxon>Patiria</taxon>
    </lineage>
</organism>
<dbReference type="EnsemblMetazoa" id="XM_038211956.1">
    <property type="protein sequence ID" value="XP_038067884.1"/>
    <property type="gene ID" value="LOC119737529"/>
</dbReference>
<feature type="signal peptide" evidence="1">
    <location>
        <begin position="1"/>
        <end position="29"/>
    </location>
</feature>
<evidence type="ECO:0000313" key="3">
    <source>
        <dbReference type="Proteomes" id="UP000887568"/>
    </source>
</evidence>
<dbReference type="RefSeq" id="XP_038067884.1">
    <property type="nucleotide sequence ID" value="XM_038211956.1"/>
</dbReference>
<proteinExistence type="predicted"/>
<dbReference type="GeneID" id="119737529"/>
<keyword evidence="1" id="KW-0732">Signal</keyword>
<dbReference type="OMA" id="ECESRIY"/>
<sequence>MLVHSLPTLTTRLMWKSVFVFLLILSIAATPSRNGKQCSTIRRSGEVKKCRLRECESRIYVRDAEKGKKLCCYQEPAHAEYSRRALSFNCTDARSLKDFTVNDVQYLVVTDLKKGRVTLLRWDEDDREFRTQQILYVEKPYSAEVVQHRGRLLLLVAVFDGQQCGQCGLLRSPVYQWDHVAGRFNETSIQELPSSKYIRWFLDRHNGESTAFLVIGRCTCDTLLYSWDRRANQFQKIDQPDFGRVPDSSDIVVQSVRHQRTQYTLSAQLKGDSSIDHAISVSRWSQSQGMVSQRHLDVRVHGSAQQGLSVHQYKGQVFMCTITKGNRRGLMTTISKLQFESDNDSFSVSKTEVGRTEDKNHYQSFCTLFVNNHDKELYVAVGYYTRPTSLMRYSLITDSFSDAGELSQDIGAFDLVTFQNGDDFFIATVTNTTSLGCRVNLFSADL</sequence>
<dbReference type="OrthoDB" id="10510837at2759"/>
<evidence type="ECO:0000256" key="1">
    <source>
        <dbReference type="SAM" id="SignalP"/>
    </source>
</evidence>
<dbReference type="AlphaFoldDB" id="A0A914AWK3"/>
<reference evidence="2" key="1">
    <citation type="submission" date="2022-11" db="UniProtKB">
        <authorList>
            <consortium name="EnsemblMetazoa"/>
        </authorList>
    </citation>
    <scope>IDENTIFICATION</scope>
</reference>
<feature type="chain" id="PRO_5036802523" evidence="1">
    <location>
        <begin position="30"/>
        <end position="446"/>
    </location>
</feature>
<name>A0A914AWK3_PATMI</name>
<keyword evidence="3" id="KW-1185">Reference proteome</keyword>